<reference evidence="1 2" key="1">
    <citation type="submission" date="2019-02" db="EMBL/GenBank/DDBJ databases">
        <title>Deep-cultivation of Planctomycetes and their phenomic and genomic characterization uncovers novel biology.</title>
        <authorList>
            <person name="Wiegand S."/>
            <person name="Jogler M."/>
            <person name="Boedeker C."/>
            <person name="Pinto D."/>
            <person name="Vollmers J."/>
            <person name="Rivas-Marin E."/>
            <person name="Kohn T."/>
            <person name="Peeters S.H."/>
            <person name="Heuer A."/>
            <person name="Rast P."/>
            <person name="Oberbeckmann S."/>
            <person name="Bunk B."/>
            <person name="Jeske O."/>
            <person name="Meyerdierks A."/>
            <person name="Storesund J.E."/>
            <person name="Kallscheuer N."/>
            <person name="Luecker S."/>
            <person name="Lage O.M."/>
            <person name="Pohl T."/>
            <person name="Merkel B.J."/>
            <person name="Hornburger P."/>
            <person name="Mueller R.-W."/>
            <person name="Bruemmer F."/>
            <person name="Labrenz M."/>
            <person name="Spormann A.M."/>
            <person name="Op den Camp H."/>
            <person name="Overmann J."/>
            <person name="Amann R."/>
            <person name="Jetten M.S.M."/>
            <person name="Mascher T."/>
            <person name="Medema M.H."/>
            <person name="Devos D.P."/>
            <person name="Kaster A.-K."/>
            <person name="Ovreas L."/>
            <person name="Rohde M."/>
            <person name="Galperin M.Y."/>
            <person name="Jogler C."/>
        </authorList>
    </citation>
    <scope>NUCLEOTIDE SEQUENCE [LARGE SCALE GENOMIC DNA]</scope>
    <source>
        <strain evidence="1 2">Mal52</strain>
    </source>
</reference>
<gene>
    <name evidence="1" type="ORF">Mal52_57790</name>
</gene>
<accession>A0A517ZXP1</accession>
<name>A0A517ZXP1_9PLAN</name>
<protein>
    <submittedName>
        <fullName evidence="1">Uncharacterized protein</fullName>
    </submittedName>
</protein>
<dbReference type="Proteomes" id="UP000319383">
    <property type="component" value="Chromosome"/>
</dbReference>
<keyword evidence="2" id="KW-1185">Reference proteome</keyword>
<evidence type="ECO:0000313" key="2">
    <source>
        <dbReference type="Proteomes" id="UP000319383"/>
    </source>
</evidence>
<dbReference type="RefSeq" id="WP_145380000.1">
    <property type="nucleotide sequence ID" value="NZ_CP036276.1"/>
</dbReference>
<sequence length="335" mass="38644">MTDHEYPTVADDDVVYNLQKQSRDPNGVLEGLRYFQTVQKLPDCTSEQLIEEWTQFHEAISGLLPPRYLAGERYPNLTPLGHWETVFEVDYYSNFDLPRGRTVWLILFHELIREEFITLLQNDILAKYPLWRVYVKTTDIDLDLLTGAAKACDILVYPNAVRYGNLASGMDKASDFSNWKTEAARLYWEIAGSEIRQFEWVKSRVPKLLPMMQENEIEVVGAVDCGSEWSLWYLEEESQDYHYFVMDHGSLARGEVSKVMPGDNFSINRHGEVGGRDVYGSNNTKTILKNCSFPKSILDDLEVHRKSRQGESGDSYKKWRLIVDSDLIAKESDFA</sequence>
<dbReference type="KEGG" id="sdyn:Mal52_57790"/>
<proteinExistence type="predicted"/>
<evidence type="ECO:0000313" key="1">
    <source>
        <dbReference type="EMBL" id="QDU47251.1"/>
    </source>
</evidence>
<organism evidence="1 2">
    <name type="scientific">Symmachiella dynata</name>
    <dbReference type="NCBI Taxonomy" id="2527995"/>
    <lineage>
        <taxon>Bacteria</taxon>
        <taxon>Pseudomonadati</taxon>
        <taxon>Planctomycetota</taxon>
        <taxon>Planctomycetia</taxon>
        <taxon>Planctomycetales</taxon>
        <taxon>Planctomycetaceae</taxon>
        <taxon>Symmachiella</taxon>
    </lineage>
</organism>
<dbReference type="EMBL" id="CP036276">
    <property type="protein sequence ID" value="QDU47251.1"/>
    <property type="molecule type" value="Genomic_DNA"/>
</dbReference>
<dbReference type="AlphaFoldDB" id="A0A517ZXP1"/>